<dbReference type="SUPFAM" id="SSF48264">
    <property type="entry name" value="Cytochrome P450"/>
    <property type="match status" value="1"/>
</dbReference>
<protein>
    <recommendedName>
        <fullName evidence="16">Cytochrome P450</fullName>
    </recommendedName>
</protein>
<dbReference type="InterPro" id="IPR002401">
    <property type="entry name" value="Cyt_P450_E_grp-I"/>
</dbReference>
<dbReference type="PANTHER" id="PTHR24302">
    <property type="entry name" value="CYTOCHROME P450 FAMILY 3"/>
    <property type="match status" value="1"/>
</dbReference>
<evidence type="ECO:0000256" key="7">
    <source>
        <dbReference type="ARBA" id="ARBA00022848"/>
    </source>
</evidence>
<sequence>MEVLAVEFPLSWLLFLASLLLLYKYFTRTWGTWSRQGIPELKPWIIVGSRPTVYKGVVHLEDLKYRRRFGQTWGEYEGCHPILFTTDPDLVKVVTVKEFSNFADRRNFEVKQEIFRNNLALLQGEQWKAMRSLLGPGFTGSRMKNAVDTFLESAKTLTQLLKRDGKDGKKGLEITRYFSCFGLDVLASYGFGVEVSSLENTETPFVKNALRLFTCADLGNPMIVFALAFPKILSFLDVFPPDAHDFFVKTIQDIVKARKDGPDSGLRKDYVDIILQAIKQSEENKEYKRMGITQKLLEEQLMLFFIAGYDTMKTSMSFTSYYLALHPDIQSQVREEILDAIKETDGEVRHGTLSKLPLMDACIAESFRLQPPVNRLERVAKRDFHYKNIFIPKGTVVQIPTYTLHREPEEFPDPEVWKPKRFLEGNQTHNPYAYIPFGSGPRICIGMRLAQDIMRFAFVHVLKELEIVRTPETPEKVEYMEGLHFAMQPTNLVVGFRSLH</sequence>
<evidence type="ECO:0000256" key="1">
    <source>
        <dbReference type="ARBA" id="ARBA00001971"/>
    </source>
</evidence>
<keyword evidence="15" id="KW-1185">Reference proteome</keyword>
<reference evidence="14" key="1">
    <citation type="submission" date="2020-11" db="EMBL/GenBank/DDBJ databases">
        <authorList>
            <person name="Tran Van P."/>
        </authorList>
    </citation>
    <scope>NUCLEOTIDE SEQUENCE</scope>
</reference>
<dbReference type="GO" id="GO:0005789">
    <property type="term" value="C:endoplasmic reticulum membrane"/>
    <property type="evidence" value="ECO:0007669"/>
    <property type="project" value="UniProtKB-SubCell"/>
</dbReference>
<evidence type="ECO:0008006" key="16">
    <source>
        <dbReference type="Google" id="ProtNLM"/>
    </source>
</evidence>
<dbReference type="OrthoDB" id="2789670at2759"/>
<dbReference type="GO" id="GO:0008395">
    <property type="term" value="F:steroid hydroxylase activity"/>
    <property type="evidence" value="ECO:0007669"/>
    <property type="project" value="TreeGrafter"/>
</dbReference>
<evidence type="ECO:0000256" key="9">
    <source>
        <dbReference type="ARBA" id="ARBA00023004"/>
    </source>
</evidence>
<keyword evidence="6 12" id="KW-0479">Metal-binding</keyword>
<accession>A0A7R9FQR9</accession>
<evidence type="ECO:0000256" key="13">
    <source>
        <dbReference type="RuleBase" id="RU000461"/>
    </source>
</evidence>
<evidence type="ECO:0000256" key="5">
    <source>
        <dbReference type="ARBA" id="ARBA00022617"/>
    </source>
</evidence>
<dbReference type="InterPro" id="IPR001128">
    <property type="entry name" value="Cyt_P450"/>
</dbReference>
<dbReference type="GO" id="GO:0005506">
    <property type="term" value="F:iron ion binding"/>
    <property type="evidence" value="ECO:0007669"/>
    <property type="project" value="InterPro"/>
</dbReference>
<evidence type="ECO:0000313" key="15">
    <source>
        <dbReference type="Proteomes" id="UP000677054"/>
    </source>
</evidence>
<gene>
    <name evidence="14" type="ORF">DSTB1V02_LOCUS11015</name>
</gene>
<dbReference type="GO" id="GO:0020037">
    <property type="term" value="F:heme binding"/>
    <property type="evidence" value="ECO:0007669"/>
    <property type="project" value="InterPro"/>
</dbReference>
<comment type="cofactor">
    <cofactor evidence="1 12">
        <name>heme</name>
        <dbReference type="ChEBI" id="CHEBI:30413"/>
    </cofactor>
</comment>
<dbReference type="Pfam" id="PF00067">
    <property type="entry name" value="p450"/>
    <property type="match status" value="1"/>
</dbReference>
<dbReference type="Proteomes" id="UP000677054">
    <property type="component" value="Unassembled WGS sequence"/>
</dbReference>
<evidence type="ECO:0000256" key="6">
    <source>
        <dbReference type="ARBA" id="ARBA00022723"/>
    </source>
</evidence>
<keyword evidence="10 13" id="KW-0503">Monooxygenase</keyword>
<dbReference type="Gene3D" id="1.10.630.10">
    <property type="entry name" value="Cytochrome P450"/>
    <property type="match status" value="1"/>
</dbReference>
<dbReference type="PRINTS" id="PR00463">
    <property type="entry name" value="EP450I"/>
</dbReference>
<name>A0A7R9FQR9_9CRUS</name>
<dbReference type="InterPro" id="IPR050705">
    <property type="entry name" value="Cytochrome_P450_3A"/>
</dbReference>
<evidence type="ECO:0000256" key="12">
    <source>
        <dbReference type="PIRSR" id="PIRSR602401-1"/>
    </source>
</evidence>
<dbReference type="InterPro" id="IPR036396">
    <property type="entry name" value="Cyt_P450_sf"/>
</dbReference>
<evidence type="ECO:0000256" key="3">
    <source>
        <dbReference type="ARBA" id="ARBA00004406"/>
    </source>
</evidence>
<proteinExistence type="inferred from homology"/>
<organism evidence="14">
    <name type="scientific">Darwinula stevensoni</name>
    <dbReference type="NCBI Taxonomy" id="69355"/>
    <lineage>
        <taxon>Eukaryota</taxon>
        <taxon>Metazoa</taxon>
        <taxon>Ecdysozoa</taxon>
        <taxon>Arthropoda</taxon>
        <taxon>Crustacea</taxon>
        <taxon>Oligostraca</taxon>
        <taxon>Ostracoda</taxon>
        <taxon>Podocopa</taxon>
        <taxon>Podocopida</taxon>
        <taxon>Darwinulocopina</taxon>
        <taxon>Darwinuloidea</taxon>
        <taxon>Darwinulidae</taxon>
        <taxon>Darwinula</taxon>
    </lineage>
</organism>
<dbReference type="InterPro" id="IPR017972">
    <property type="entry name" value="Cyt_P450_CS"/>
</dbReference>
<dbReference type="EMBL" id="LR902910">
    <property type="protein sequence ID" value="CAD7251248.1"/>
    <property type="molecule type" value="Genomic_DNA"/>
</dbReference>
<keyword evidence="7" id="KW-0256">Endoplasmic reticulum</keyword>
<evidence type="ECO:0000256" key="8">
    <source>
        <dbReference type="ARBA" id="ARBA00023002"/>
    </source>
</evidence>
<keyword evidence="7" id="KW-0492">Microsome</keyword>
<dbReference type="AlphaFoldDB" id="A0A7R9FQR9"/>
<evidence type="ECO:0000256" key="11">
    <source>
        <dbReference type="ARBA" id="ARBA00043906"/>
    </source>
</evidence>
<dbReference type="EMBL" id="CAJPEV010003393">
    <property type="protein sequence ID" value="CAG0899655.1"/>
    <property type="molecule type" value="Genomic_DNA"/>
</dbReference>
<comment type="subcellular location">
    <subcellularLocation>
        <location evidence="3">Endoplasmic reticulum membrane</location>
        <topology evidence="3">Peripheral membrane protein</topology>
    </subcellularLocation>
    <subcellularLocation>
        <location evidence="2">Microsome membrane</location>
        <topology evidence="2">Peripheral membrane protein</topology>
    </subcellularLocation>
</comment>
<keyword evidence="5 12" id="KW-0349">Heme</keyword>
<dbReference type="PRINTS" id="PR00385">
    <property type="entry name" value="P450"/>
</dbReference>
<evidence type="ECO:0000256" key="4">
    <source>
        <dbReference type="ARBA" id="ARBA00010617"/>
    </source>
</evidence>
<evidence type="ECO:0000256" key="2">
    <source>
        <dbReference type="ARBA" id="ARBA00004174"/>
    </source>
</evidence>
<feature type="binding site" description="axial binding residue" evidence="12">
    <location>
        <position position="444"/>
    </location>
    <ligand>
        <name>heme</name>
        <dbReference type="ChEBI" id="CHEBI:30413"/>
    </ligand>
    <ligandPart>
        <name>Fe</name>
        <dbReference type="ChEBI" id="CHEBI:18248"/>
    </ligandPart>
</feature>
<comment type="similarity">
    <text evidence="4 13">Belongs to the cytochrome P450 family.</text>
</comment>
<dbReference type="PROSITE" id="PS00086">
    <property type="entry name" value="CYTOCHROME_P450"/>
    <property type="match status" value="1"/>
</dbReference>
<keyword evidence="9 12" id="KW-0408">Iron</keyword>
<dbReference type="PANTHER" id="PTHR24302:SF15">
    <property type="entry name" value="FATTY-ACID PEROXYGENASE"/>
    <property type="match status" value="1"/>
</dbReference>
<dbReference type="GO" id="GO:0016705">
    <property type="term" value="F:oxidoreductase activity, acting on paired donors, with incorporation or reduction of molecular oxygen"/>
    <property type="evidence" value="ECO:0007669"/>
    <property type="project" value="InterPro"/>
</dbReference>
<evidence type="ECO:0000256" key="10">
    <source>
        <dbReference type="ARBA" id="ARBA00023033"/>
    </source>
</evidence>
<dbReference type="FunFam" id="1.10.630.10:FF:000182">
    <property type="entry name" value="Cytochrome P450 3A4"/>
    <property type="match status" value="1"/>
</dbReference>
<keyword evidence="8 13" id="KW-0560">Oxidoreductase</keyword>
<evidence type="ECO:0000313" key="14">
    <source>
        <dbReference type="EMBL" id="CAD7251248.1"/>
    </source>
</evidence>
<comment type="function">
    <text evidence="11">Cytochromes P450 are a group of heme-thiolate monooxygenases. They oxidize a variety of structurally unrelated compounds, including steroids, fatty acids, and xenobiotics.</text>
</comment>